<evidence type="ECO:0000256" key="1">
    <source>
        <dbReference type="ARBA" id="ARBA00004651"/>
    </source>
</evidence>
<evidence type="ECO:0000256" key="6">
    <source>
        <dbReference type="ARBA" id="ARBA00022989"/>
    </source>
</evidence>
<name>A0A931SBZ0_9BACT</name>
<protein>
    <submittedName>
        <fullName evidence="9">AI-2E family transporter</fullName>
    </submittedName>
</protein>
<keyword evidence="5 8" id="KW-0812">Transmembrane</keyword>
<keyword evidence="3" id="KW-0813">Transport</keyword>
<feature type="transmembrane region" description="Helical" evidence="8">
    <location>
        <begin position="144"/>
        <end position="170"/>
    </location>
</feature>
<accession>A0A931SBZ0</accession>
<evidence type="ECO:0000256" key="8">
    <source>
        <dbReference type="SAM" id="Phobius"/>
    </source>
</evidence>
<reference evidence="9" key="1">
    <citation type="submission" date="2020-07" db="EMBL/GenBank/DDBJ databases">
        <title>Huge and variable diversity of episymbiotic CPR bacteria and DPANN archaea in groundwater ecosystems.</title>
        <authorList>
            <person name="He C.Y."/>
            <person name="Keren R."/>
            <person name="Whittaker M."/>
            <person name="Farag I.F."/>
            <person name="Doudna J."/>
            <person name="Cate J.H.D."/>
            <person name="Banfield J.F."/>
        </authorList>
    </citation>
    <scope>NUCLEOTIDE SEQUENCE</scope>
    <source>
        <strain evidence="9">NC_groundwater_193_Ag_S-0.1um_51_7</strain>
    </source>
</reference>
<evidence type="ECO:0000256" key="3">
    <source>
        <dbReference type="ARBA" id="ARBA00022448"/>
    </source>
</evidence>
<dbReference type="PANTHER" id="PTHR21716">
    <property type="entry name" value="TRANSMEMBRANE PROTEIN"/>
    <property type="match status" value="1"/>
</dbReference>
<dbReference type="Proteomes" id="UP000724148">
    <property type="component" value="Unassembled WGS sequence"/>
</dbReference>
<evidence type="ECO:0000256" key="4">
    <source>
        <dbReference type="ARBA" id="ARBA00022475"/>
    </source>
</evidence>
<comment type="caution">
    <text evidence="9">The sequence shown here is derived from an EMBL/GenBank/DDBJ whole genome shotgun (WGS) entry which is preliminary data.</text>
</comment>
<dbReference type="InterPro" id="IPR002549">
    <property type="entry name" value="AI-2E-like"/>
</dbReference>
<sequence>MASERQLTEISTWTIIRVFAAALGIFLAYHLREILAVLLFAIVLASAMEPTIRWFQERKIPRILSTLIIFLSAFGVIFLAVYLLIPLLAADLEGFNLSYSVFERQILGELGSIGGVPFIDFIRENARGILLEPSQYISSISGGVFAFTSTFFGGVFSFVILVVVSFYLAAQEKGIEGFIRLVTPLKYESYAVDLWLRSQRKMGQWLRAQLLLGALIGAVIYVGLTLLDIKYALVFAFLAGILELVPVVGPILSAAPPTLVAFLQSPFLALMVIILFVVVQQLESHVVVPVIMRQTIGIPPIVVIIALLVGAKLAGVLGLLLAVPIAAVIVELVNDFDRRKRAAA</sequence>
<comment type="subcellular location">
    <subcellularLocation>
        <location evidence="1">Cell membrane</location>
        <topology evidence="1">Multi-pass membrane protein</topology>
    </subcellularLocation>
</comment>
<dbReference type="GO" id="GO:0005886">
    <property type="term" value="C:plasma membrane"/>
    <property type="evidence" value="ECO:0007669"/>
    <property type="project" value="UniProtKB-SubCell"/>
</dbReference>
<feature type="transmembrane region" description="Helical" evidence="8">
    <location>
        <begin position="67"/>
        <end position="89"/>
    </location>
</feature>
<evidence type="ECO:0000313" key="9">
    <source>
        <dbReference type="EMBL" id="MBI2097110.1"/>
    </source>
</evidence>
<proteinExistence type="inferred from homology"/>
<keyword evidence="7 8" id="KW-0472">Membrane</keyword>
<comment type="similarity">
    <text evidence="2">Belongs to the autoinducer-2 exporter (AI-2E) (TC 2.A.86) family.</text>
</comment>
<organism evidence="9 10">
    <name type="scientific">Candidatus Sungiibacteriota bacterium</name>
    <dbReference type="NCBI Taxonomy" id="2750080"/>
    <lineage>
        <taxon>Bacteria</taxon>
        <taxon>Candidatus Sungiibacteriota</taxon>
    </lineage>
</organism>
<dbReference type="GO" id="GO:0055085">
    <property type="term" value="P:transmembrane transport"/>
    <property type="evidence" value="ECO:0007669"/>
    <property type="project" value="TreeGrafter"/>
</dbReference>
<dbReference type="AlphaFoldDB" id="A0A931SBZ0"/>
<feature type="transmembrane region" description="Helical" evidence="8">
    <location>
        <begin position="300"/>
        <end position="333"/>
    </location>
</feature>
<evidence type="ECO:0000256" key="7">
    <source>
        <dbReference type="ARBA" id="ARBA00023136"/>
    </source>
</evidence>
<dbReference type="Pfam" id="PF01594">
    <property type="entry name" value="AI-2E_transport"/>
    <property type="match status" value="1"/>
</dbReference>
<feature type="transmembrane region" description="Helical" evidence="8">
    <location>
        <begin position="12"/>
        <end position="29"/>
    </location>
</feature>
<feature type="transmembrane region" description="Helical" evidence="8">
    <location>
        <begin position="233"/>
        <end position="252"/>
    </location>
</feature>
<gene>
    <name evidence="9" type="ORF">HYT40_03120</name>
</gene>
<evidence type="ECO:0000313" key="10">
    <source>
        <dbReference type="Proteomes" id="UP000724148"/>
    </source>
</evidence>
<keyword evidence="4" id="KW-1003">Cell membrane</keyword>
<dbReference type="EMBL" id="JACOZA010000081">
    <property type="protein sequence ID" value="MBI2097110.1"/>
    <property type="molecule type" value="Genomic_DNA"/>
</dbReference>
<feature type="transmembrane region" description="Helical" evidence="8">
    <location>
        <begin position="259"/>
        <end position="280"/>
    </location>
</feature>
<dbReference type="PANTHER" id="PTHR21716:SF53">
    <property type="entry name" value="PERMEASE PERM-RELATED"/>
    <property type="match status" value="1"/>
</dbReference>
<evidence type="ECO:0000256" key="5">
    <source>
        <dbReference type="ARBA" id="ARBA00022692"/>
    </source>
</evidence>
<keyword evidence="6 8" id="KW-1133">Transmembrane helix</keyword>
<evidence type="ECO:0000256" key="2">
    <source>
        <dbReference type="ARBA" id="ARBA00009773"/>
    </source>
</evidence>
<feature type="transmembrane region" description="Helical" evidence="8">
    <location>
        <begin position="205"/>
        <end position="227"/>
    </location>
</feature>
<feature type="transmembrane region" description="Helical" evidence="8">
    <location>
        <begin position="35"/>
        <end position="55"/>
    </location>
</feature>